<dbReference type="RefSeq" id="WP_113807729.1">
    <property type="nucleotide sequence ID" value="NZ_QOCW01000027.1"/>
</dbReference>
<comment type="caution">
    <text evidence="2">The sequence shown here is derived from an EMBL/GenBank/DDBJ whole genome shotgun (WGS) entry which is preliminary data.</text>
</comment>
<dbReference type="EMBL" id="QOCW01000027">
    <property type="protein sequence ID" value="RBW67948.1"/>
    <property type="molecule type" value="Genomic_DNA"/>
</dbReference>
<name>A0A366XR02_9BACI</name>
<reference evidence="2 3" key="1">
    <citation type="submission" date="2018-07" db="EMBL/GenBank/DDBJ databases">
        <title>Lottiidibacillus patelloidae gen. nov., sp. nov., isolated from the intestinal tract of a marine limpet and the reclassification of B. taeanensis BH030017T, B. algicola KMM 3737T and B. hwajinpoensis SW-72T as genus Lottiidibacillus.</title>
        <authorList>
            <person name="Liu R."/>
            <person name="Huang Z."/>
        </authorList>
    </citation>
    <scope>NUCLEOTIDE SEQUENCE [LARGE SCALE GENOMIC DNA]</scope>
    <source>
        <strain evidence="2 3">BH030017</strain>
    </source>
</reference>
<dbReference type="NCBIfam" id="NF041644">
    <property type="entry name" value="CBO0543_fam"/>
    <property type="match status" value="1"/>
</dbReference>
<dbReference type="InterPro" id="IPR048147">
    <property type="entry name" value="CBO0543-like"/>
</dbReference>
<feature type="transmembrane region" description="Helical" evidence="1">
    <location>
        <begin position="90"/>
        <end position="112"/>
    </location>
</feature>
<keyword evidence="1" id="KW-0812">Transmembrane</keyword>
<accession>A0A366XR02</accession>
<evidence type="ECO:0000313" key="2">
    <source>
        <dbReference type="EMBL" id="RBW67948.1"/>
    </source>
</evidence>
<organism evidence="2 3">
    <name type="scientific">Bacillus taeanensis</name>
    <dbReference type="NCBI Taxonomy" id="273032"/>
    <lineage>
        <taxon>Bacteria</taxon>
        <taxon>Bacillati</taxon>
        <taxon>Bacillota</taxon>
        <taxon>Bacilli</taxon>
        <taxon>Bacillales</taxon>
        <taxon>Bacillaceae</taxon>
        <taxon>Bacillus</taxon>
    </lineage>
</organism>
<keyword evidence="1" id="KW-0472">Membrane</keyword>
<keyword evidence="3" id="KW-1185">Reference proteome</keyword>
<feature type="transmembrane region" description="Helical" evidence="1">
    <location>
        <begin position="67"/>
        <end position="83"/>
    </location>
</feature>
<dbReference type="Proteomes" id="UP000253314">
    <property type="component" value="Unassembled WGS sequence"/>
</dbReference>
<dbReference type="AlphaFoldDB" id="A0A366XR02"/>
<dbReference type="OrthoDB" id="1683460at2"/>
<feature type="transmembrane region" description="Helical" evidence="1">
    <location>
        <begin position="29"/>
        <end position="47"/>
    </location>
</feature>
<feature type="transmembrane region" description="Helical" evidence="1">
    <location>
        <begin position="6"/>
        <end position="22"/>
    </location>
</feature>
<protein>
    <submittedName>
        <fullName evidence="2">Uncharacterized protein</fullName>
    </submittedName>
</protein>
<gene>
    <name evidence="2" type="ORF">DS031_19270</name>
</gene>
<keyword evidence="1" id="KW-1133">Transmembrane helix</keyword>
<feature type="transmembrane region" description="Helical" evidence="1">
    <location>
        <begin position="124"/>
        <end position="144"/>
    </location>
</feature>
<sequence>MEQIILWALLIIGISLFFFSLRKPPLKDWLLMFLLSANITTFLGVLVEGEEMLHYPVKFLSDHFDTSILYEYVLFPVICIYFYQTTYHAAYRGIVGQALVYTAALTIVEVGVERYTNLLHYHTWTWVHTFISVFLLMLFLRFMMKLINWKSRM</sequence>
<evidence type="ECO:0000256" key="1">
    <source>
        <dbReference type="SAM" id="Phobius"/>
    </source>
</evidence>
<evidence type="ECO:0000313" key="3">
    <source>
        <dbReference type="Proteomes" id="UP000253314"/>
    </source>
</evidence>
<proteinExistence type="predicted"/>